<dbReference type="SUPFAM" id="SSF55048">
    <property type="entry name" value="Probable ACP-binding domain of malonyl-CoA ACP transacylase"/>
    <property type="match status" value="1"/>
</dbReference>
<dbReference type="Pfam" id="PF13738">
    <property type="entry name" value="Pyr_redox_3"/>
    <property type="match status" value="1"/>
</dbReference>
<dbReference type="Gene3D" id="1.10.1200.10">
    <property type="entry name" value="ACP-like"/>
    <property type="match status" value="2"/>
</dbReference>
<evidence type="ECO:0000256" key="2">
    <source>
        <dbReference type="ARBA" id="ARBA00022553"/>
    </source>
</evidence>
<dbReference type="SUPFAM" id="SSF56784">
    <property type="entry name" value="HAD-like"/>
    <property type="match status" value="1"/>
</dbReference>
<dbReference type="InterPro" id="IPR020806">
    <property type="entry name" value="PKS_PP-bd"/>
</dbReference>
<keyword evidence="5" id="KW-0663">Pyridoxal phosphate</keyword>
<dbReference type="InterPro" id="IPR018201">
    <property type="entry name" value="Ketoacyl_synth_AS"/>
</dbReference>
<evidence type="ECO:0000256" key="7">
    <source>
        <dbReference type="SAM" id="Coils"/>
    </source>
</evidence>
<dbReference type="InterPro" id="IPR015421">
    <property type="entry name" value="PyrdxlP-dep_Trfase_major"/>
</dbReference>
<dbReference type="CDD" id="cd19535">
    <property type="entry name" value="Cyc_NRPS"/>
    <property type="match status" value="1"/>
</dbReference>
<dbReference type="Gene3D" id="3.40.109.10">
    <property type="entry name" value="NADH Oxidase"/>
    <property type="match status" value="1"/>
</dbReference>
<dbReference type="SUPFAM" id="SSF52777">
    <property type="entry name" value="CoA-dependent acyltransferases"/>
    <property type="match status" value="4"/>
</dbReference>
<dbReference type="InterPro" id="IPR014043">
    <property type="entry name" value="Acyl_transferase_dom"/>
</dbReference>
<dbReference type="InterPro" id="IPR001227">
    <property type="entry name" value="Ac_transferase_dom_sf"/>
</dbReference>
<evidence type="ECO:0000256" key="1">
    <source>
        <dbReference type="ARBA" id="ARBA00022450"/>
    </source>
</evidence>
<dbReference type="PANTHER" id="PTHR43775">
    <property type="entry name" value="FATTY ACID SYNTHASE"/>
    <property type="match status" value="1"/>
</dbReference>
<dbReference type="InterPro" id="IPR045851">
    <property type="entry name" value="AMP-bd_C_sf"/>
</dbReference>
<dbReference type="InterPro" id="IPR005814">
    <property type="entry name" value="Aminotrans_3"/>
</dbReference>
<dbReference type="Pfam" id="PF00109">
    <property type="entry name" value="ketoacyl-synt"/>
    <property type="match status" value="1"/>
</dbReference>
<dbReference type="InterPro" id="IPR036188">
    <property type="entry name" value="FAD/NAD-bd_sf"/>
</dbReference>
<evidence type="ECO:0000259" key="10">
    <source>
        <dbReference type="PROSITE" id="PS52004"/>
    </source>
</evidence>
<accession>A0A0F6Y5N0</accession>
<dbReference type="Gene3D" id="3.50.50.60">
    <property type="entry name" value="FAD/NAD(P)-binding domain"/>
    <property type="match status" value="1"/>
</dbReference>
<dbReference type="GO" id="GO:0008483">
    <property type="term" value="F:transaminase activity"/>
    <property type="evidence" value="ECO:0007669"/>
    <property type="project" value="InterPro"/>
</dbReference>
<dbReference type="InterPro" id="IPR016039">
    <property type="entry name" value="Thiolase-like"/>
</dbReference>
<dbReference type="GO" id="GO:0030170">
    <property type="term" value="F:pyridoxal phosphate binding"/>
    <property type="evidence" value="ECO:0007669"/>
    <property type="project" value="InterPro"/>
</dbReference>
<keyword evidence="3" id="KW-0436">Ligase</keyword>
<dbReference type="GO" id="GO:0004312">
    <property type="term" value="F:fatty acid synthase activity"/>
    <property type="evidence" value="ECO:0007669"/>
    <property type="project" value="TreeGrafter"/>
</dbReference>
<dbReference type="Pfam" id="PF00698">
    <property type="entry name" value="Acyl_transf_1"/>
    <property type="match status" value="1"/>
</dbReference>
<dbReference type="SUPFAM" id="SSF51905">
    <property type="entry name" value="FAD/NAD(P)-binding domain"/>
    <property type="match status" value="1"/>
</dbReference>
<dbReference type="Gene3D" id="3.40.50.980">
    <property type="match status" value="2"/>
</dbReference>
<dbReference type="PROSITE" id="PS52004">
    <property type="entry name" value="KS3_2"/>
    <property type="match status" value="1"/>
</dbReference>
<feature type="domain" description="Ketosynthase family 3 (KS3)" evidence="10">
    <location>
        <begin position="2984"/>
        <end position="3414"/>
    </location>
</feature>
<dbReference type="InterPro" id="IPR015422">
    <property type="entry name" value="PyrdxlP-dep_Trfase_small"/>
</dbReference>
<dbReference type="InterPro" id="IPR000873">
    <property type="entry name" value="AMP-dep_synth/lig_dom"/>
</dbReference>
<dbReference type="PROSITE" id="PS00606">
    <property type="entry name" value="KS3_1"/>
    <property type="match status" value="1"/>
</dbReference>
<dbReference type="PROSITE" id="PS50075">
    <property type="entry name" value="CARRIER"/>
    <property type="match status" value="1"/>
</dbReference>
<dbReference type="Gene3D" id="3.30.559.10">
    <property type="entry name" value="Chloramphenicol acetyltransferase-like domain"/>
    <property type="match status" value="2"/>
</dbReference>
<feature type="non-terminal residue" evidence="11">
    <location>
        <position position="5016"/>
    </location>
</feature>
<evidence type="ECO:0000313" key="11">
    <source>
        <dbReference type="EMBL" id="AKG25416.1"/>
    </source>
</evidence>
<feature type="coiled-coil region" evidence="7">
    <location>
        <begin position="468"/>
        <end position="495"/>
    </location>
</feature>
<dbReference type="GO" id="GO:0006633">
    <property type="term" value="P:fatty acid biosynthetic process"/>
    <property type="evidence" value="ECO:0007669"/>
    <property type="project" value="InterPro"/>
</dbReference>
<dbReference type="InterPro" id="IPR023214">
    <property type="entry name" value="HAD_sf"/>
</dbReference>
<dbReference type="InterPro" id="IPR020845">
    <property type="entry name" value="AMP-binding_CS"/>
</dbReference>
<dbReference type="Gene3D" id="3.40.640.10">
    <property type="entry name" value="Type I PLP-dependent aspartate aminotransferase-like (Major domain)"/>
    <property type="match status" value="1"/>
</dbReference>
<dbReference type="InterPro" id="IPR023213">
    <property type="entry name" value="CAT-like_dom_sf"/>
</dbReference>
<dbReference type="CDD" id="cd00833">
    <property type="entry name" value="PKS"/>
    <property type="match status" value="1"/>
</dbReference>
<proteinExistence type="evidence at transcript level"/>
<dbReference type="SMART" id="SM00827">
    <property type="entry name" value="PKS_AT"/>
    <property type="match status" value="1"/>
</dbReference>
<evidence type="ECO:0000259" key="9">
    <source>
        <dbReference type="PROSITE" id="PS50075"/>
    </source>
</evidence>
<dbReference type="NCBIfam" id="TIGR01681">
    <property type="entry name" value="HAD-SF-IIIC"/>
    <property type="match status" value="1"/>
</dbReference>
<dbReference type="InterPro" id="IPR000415">
    <property type="entry name" value="Nitroreductase-like"/>
</dbReference>
<dbReference type="Gene3D" id="3.40.47.10">
    <property type="match status" value="1"/>
</dbReference>
<dbReference type="NCBIfam" id="TIGR01733">
    <property type="entry name" value="AA-adenyl-dom"/>
    <property type="match status" value="1"/>
</dbReference>
<keyword evidence="1" id="KW-0596">Phosphopantetheine</keyword>
<dbReference type="SUPFAM" id="SSF47336">
    <property type="entry name" value="ACP-like"/>
    <property type="match status" value="1"/>
</dbReference>
<evidence type="ECO:0000256" key="5">
    <source>
        <dbReference type="ARBA" id="ARBA00022898"/>
    </source>
</evidence>
<dbReference type="Pfam" id="PF02801">
    <property type="entry name" value="Ketoacyl-synt_C"/>
    <property type="match status" value="1"/>
</dbReference>
<evidence type="ECO:0000256" key="8">
    <source>
        <dbReference type="SAM" id="MobiDB-lite"/>
    </source>
</evidence>
<dbReference type="InterPro" id="IPR036736">
    <property type="entry name" value="ACP-like_sf"/>
</dbReference>
<dbReference type="SUPFAM" id="SSF52151">
    <property type="entry name" value="FabD/lysophospholipase-like"/>
    <property type="match status" value="1"/>
</dbReference>
<dbReference type="PROSITE" id="PS00012">
    <property type="entry name" value="PHOSPHOPANTETHEINE"/>
    <property type="match status" value="1"/>
</dbReference>
<dbReference type="Gene3D" id="3.90.1150.10">
    <property type="entry name" value="Aspartate Aminotransferase, domain 1"/>
    <property type="match status" value="1"/>
</dbReference>
<dbReference type="InterPro" id="IPR015424">
    <property type="entry name" value="PyrdxlP-dep_Trfase"/>
</dbReference>
<dbReference type="Gene3D" id="2.30.38.10">
    <property type="entry name" value="Luciferase, Domain 3"/>
    <property type="match status" value="1"/>
</dbReference>
<dbReference type="Gene3D" id="3.40.50.1000">
    <property type="entry name" value="HAD superfamily/HAD-like"/>
    <property type="match status" value="1"/>
</dbReference>
<keyword evidence="7" id="KW-0175">Coiled coil</keyword>
<dbReference type="InterPro" id="IPR016035">
    <property type="entry name" value="Acyl_Trfase/lysoPLipase"/>
</dbReference>
<dbReference type="InterPro" id="IPR057737">
    <property type="entry name" value="Condensation_MtbB-like"/>
</dbReference>
<dbReference type="InterPro" id="IPR050091">
    <property type="entry name" value="PKS_NRPS_Biosynth_Enz"/>
</dbReference>
<dbReference type="InterPro" id="IPR001242">
    <property type="entry name" value="Condensation_dom"/>
</dbReference>
<evidence type="ECO:0000256" key="6">
    <source>
        <dbReference type="ARBA" id="ARBA00029443"/>
    </source>
</evidence>
<dbReference type="GO" id="GO:0016491">
    <property type="term" value="F:oxidoreductase activity"/>
    <property type="evidence" value="ECO:0007669"/>
    <property type="project" value="InterPro"/>
</dbReference>
<dbReference type="InterPro" id="IPR010033">
    <property type="entry name" value="HAD_SF_ppase_IIIC"/>
</dbReference>
<name>A0A0F6Y5N0_9DINO</name>
<keyword evidence="4" id="KW-0808">Transferase</keyword>
<evidence type="ECO:0000256" key="4">
    <source>
        <dbReference type="ARBA" id="ARBA00022679"/>
    </source>
</evidence>
<dbReference type="Pfam" id="PF00668">
    <property type="entry name" value="Condensation"/>
    <property type="match status" value="1"/>
</dbReference>
<dbReference type="PANTHER" id="PTHR43775:SF37">
    <property type="entry name" value="SI:DKEY-61P9.11"/>
    <property type="match status" value="1"/>
</dbReference>
<keyword evidence="2" id="KW-0597">Phosphoprotein</keyword>
<feature type="region of interest" description="Disordered" evidence="8">
    <location>
        <begin position="2622"/>
        <end position="2645"/>
    </location>
</feature>
<dbReference type="InterPro" id="IPR006162">
    <property type="entry name" value="Ppantetheine_attach_site"/>
</dbReference>
<organism evidence="11">
    <name type="scientific">Hematodinium sp. SG-2015</name>
    <dbReference type="NCBI Taxonomy" id="1649283"/>
    <lineage>
        <taxon>Eukaryota</taxon>
        <taxon>Sar</taxon>
        <taxon>Alveolata</taxon>
        <taxon>Dinophyceae</taxon>
        <taxon>Syndiniales</taxon>
        <taxon>Syndiniaceae</taxon>
        <taxon>Hematodinium</taxon>
    </lineage>
</organism>
<dbReference type="InterPro" id="IPR010071">
    <property type="entry name" value="AA_adenyl_dom"/>
</dbReference>
<dbReference type="InterPro" id="IPR016036">
    <property type="entry name" value="Malonyl_transacylase_ACP-bd"/>
</dbReference>
<dbReference type="InterPro" id="IPR020841">
    <property type="entry name" value="PKS_Beta-ketoAc_synthase_dom"/>
</dbReference>
<dbReference type="SMART" id="SM00825">
    <property type="entry name" value="PKS_KS"/>
    <property type="match status" value="1"/>
</dbReference>
<reference evidence="11" key="1">
    <citation type="journal article" date="2015" name="Proc. Natl. Acad. Sci. U.S.A.">
        <title>Endosymbiosis undone by stepwise elimination of the plastid in a parasitic dinoflagellate.</title>
        <authorList>
            <person name="Gornik S.G."/>
            <person name="Febrimarsa"/>
            <person name="Cassin A.M."/>
            <person name="MacRae J.I."/>
            <person name="Ramaprasad A."/>
            <person name="Rchiad Z."/>
            <person name="McConville M.J."/>
            <person name="Bacic A."/>
            <person name="McFadden G.I."/>
            <person name="Pain A."/>
            <person name="Waller R.F."/>
        </authorList>
    </citation>
    <scope>NUCLEOTIDE SEQUENCE</scope>
</reference>
<dbReference type="PROSITE" id="PS00455">
    <property type="entry name" value="AMP_BINDING"/>
    <property type="match status" value="1"/>
</dbReference>
<dbReference type="SMART" id="SM00823">
    <property type="entry name" value="PKS_PP"/>
    <property type="match status" value="2"/>
</dbReference>
<protein>
    <submittedName>
        <fullName evidence="11">Putative polyketide synthase</fullName>
    </submittedName>
</protein>
<dbReference type="InterPro" id="IPR014030">
    <property type="entry name" value="Ketoacyl_synth_N"/>
</dbReference>
<dbReference type="GO" id="GO:0031177">
    <property type="term" value="F:phosphopantetheine binding"/>
    <property type="evidence" value="ECO:0007669"/>
    <property type="project" value="InterPro"/>
</dbReference>
<feature type="domain" description="Carrier" evidence="9">
    <location>
        <begin position="2872"/>
        <end position="2946"/>
    </location>
</feature>
<dbReference type="InterPro" id="IPR014031">
    <property type="entry name" value="Ketoacyl_synth_C"/>
</dbReference>
<dbReference type="EMBL" id="KP739889">
    <property type="protein sequence ID" value="AKG25416.1"/>
    <property type="molecule type" value="mRNA"/>
</dbReference>
<dbReference type="GO" id="GO:0004315">
    <property type="term" value="F:3-oxoacyl-[acyl-carrier-protein] synthase activity"/>
    <property type="evidence" value="ECO:0007669"/>
    <property type="project" value="InterPro"/>
</dbReference>
<dbReference type="Pfam" id="PF00501">
    <property type="entry name" value="AMP-binding"/>
    <property type="match status" value="1"/>
</dbReference>
<comment type="similarity">
    <text evidence="6">In the C-terminal section; belongs to the NRP synthetase family.</text>
</comment>
<dbReference type="Pfam" id="PF00202">
    <property type="entry name" value="Aminotran_3"/>
    <property type="match status" value="1"/>
</dbReference>
<dbReference type="SUPFAM" id="SSF53383">
    <property type="entry name" value="PLP-dependent transferases"/>
    <property type="match status" value="1"/>
</dbReference>
<dbReference type="Gene3D" id="3.30.559.30">
    <property type="entry name" value="Nonribosomal peptide synthetase, condensation domain"/>
    <property type="match status" value="2"/>
</dbReference>
<dbReference type="InterPro" id="IPR009081">
    <property type="entry name" value="PP-bd_ACP"/>
</dbReference>
<dbReference type="SUPFAM" id="SSF56801">
    <property type="entry name" value="Acetyl-CoA synthetase-like"/>
    <property type="match status" value="1"/>
</dbReference>
<dbReference type="Gene3D" id="3.40.366.10">
    <property type="entry name" value="Malonyl-Coenzyme A Acyl Carrier Protein, domain 2"/>
    <property type="match status" value="1"/>
</dbReference>
<dbReference type="Gene3D" id="3.30.300.30">
    <property type="match status" value="2"/>
</dbReference>
<sequence length="5016" mass="561091">MATDDEGEKSDVEVADEKAIVIAATFVAEQMEGPIMFWLDILQGEMMHGIDGHIGNAAVDECGRESLVGGISKVKFCALNQVVQSLLSVNGVLQSNQGGCNVLLIRLSDWVDVQERIVRDAEGEVVLRKYEEQLQGNVDLFMSAMETVRKKVPYVIVLCPSSPSLVHQTNTVGSENMFDVVLSKCESAFLARAKGIQDTYTLGYDEILDIYPIFPKNQNVETLFENGLCVKNRAAENIGCVGVFASKFQDKMTCVPYLDVFYVIVGTAVIRRICGLMSLASHAKIKVIVTDADDTLWKGTAGEDDVANIVPYRNFQDFLVNETVKKGKIICVASKNDERFIWEVFAHFREQMPLDPAEHIVAYRINRLSKSHNIAELAKELNLDMDSFVFLDDLKENCDEVQENLPSVCVLQLRDESSSVATNKENAVTFPASDPEDQDKSLTHRIRHFWGLDELGPITLADLNRSEQYKLEARRRALRQENTELSEENGKLEHESYIRSLQVIVSFRNVVVNGAVTRHDRRDASAHDPDRQNEENLERMIQLTQRTNQFNASMKRYADKASLPGDGYQCSTVSVRDRIGDYGIVGALIYSVVGDYFFVDSFCLSCRVFGRSVEHQIINHLGSQAREYGCRLLVFLFCPLVQNGMVRNDAARAFLDSIAEQRHDVSSEFGRHIIQALQITEKSLAHDTIDTAKSTFFVVSSETALVTKIPTEVEAHSPELDFRTVHASKGQENDSTGNEILCCETSQKTSRLRAVSSRVALRNRVFSHIFRSLSTVQDIEHAYKRWQSLHHMNLPIDVHAAEVLGRTDMKPNSTVPLVQLGMDSLMAAQLRRRLMLEFEGLDVPLVFLLGRNTSLFDISQLAAKHRCRSPPVFEQSQLCAEENIENHSDTPDNSAVVANAHRTNCPNDQYHPFPLTNMQSAYHFARHTLGASCHVYTEFDCSHHLDLDKFEEALNFVVRRHEMLRVVVESSGMQQILRQVPKYKIQVTEFCEGGEDRCDEYLSRRRAARQRFCNGEREWPLWRVEVTRRPDGSFRLHVDVDLIALDAKSVTIICDEMRTFYCVTDKSNFGCMAVRDSPTLPPLGLTFREYVVSSGRHPLHNEERPSVSLDLNALRSSKIYWEERLDTLLDAPRLPLQQISPVLETPGMPFSFVRKSGSLPARDWEMLKTEARRLCVTPTVLLVAVFYEVIAAHAQEPDFTLNLTTFNRLYDHTDVDLIVGDFTDVLLLECRGLSGEQTIEAKVSKISEQLLLDMDHSHLGGVEVQRMLRRKKRDQEILFPVVVTSLLGLTCPQPKWMMSEGDGGQVRFQLAYQISETPHVWFDHQILETFDGQLSFNWDIDAQKYPREMIDNMFSQYHGLLKWMTEKGADRENSDFFPLSQSSAFLARNVTGVIREQQRVEEITEIAKEPGVLLTESQQYANHRTAHQIGQAFPKPGSGKAYVEFEIERLDVACLQAALRQIVRRHEALRVEMLPGGALRTKDLVSDVESIPSALVHDVRHLNEREREAQLSQIRDLCKGSGNDGFGINVEHYKHPLWRVEIVQLSDIDFRVCVRCDLVALDYPSLQCVVFRELIQLYNLGPLPVVQPRFRARSENEHGVLSEQREKLVASMEYWINRAQTIACAPTLPLRDAAYTCISSSGGVFQRFSGILAQASWTRFRESCLYYNVDPTVAVIACFADALALWAEEPDFTLSVVFSEAISAGVVGNSAIKFLFEIPEFRGYFKDFAQVLQKKFDADRHHREALSSDELQRRMRELRGNSSSGFPVSVTPLLGNLPGNLSLAAAPLQTVDGCEPIVVYEVIQTPGAWLDLQFVETNSGILRFSWDVLVDIFPDGLAAQMFDRFAVFFENISQELTWDCACTASLDEYELQLREEPNTAAILSAAKTLDQSLTVLYPEIPKHCGNLLHGQVDDSVVMYPEKIAVVDGDVRLTYRDLGIRGCTIGKMLRTMGVRANDVVGVVMEKGWEQVVGVYSVLWSGGAYLPVNPSYPDEYIEGLLNEAGVRIVLTQRKVRDARFWAGSRNFQIILVEEERGLSLAQEFEESRAEARQDPSSLAYVIFTSGSSGRPKGVMVEHKSAINTCKDINQRLKITEDDVIFGLSSLSFDLSVYDIFGLLSCGGTIVICNANATRNPNYWLEMVKQYKVTIWNTVPMAFQMLFAVMMMHENTLDVTSLRVVMLSGDWVPVSLARAVRAQWPQIDLWVLGGATEASIWSNFHRVRSIDPDLPSIPYGAPLTNQTMRVLDSKLRYRPQGVLGDIYIGGVGVARGYLNDLQKTAASFINHPEFGRLYRTGDRGSYLKNGEILFAGRNDGQVKVAGHRVELGQIENQLERLEWVQRAVVRFRKVEDAELLSAYIEVKSVQWQSLEKARSKIDKQSSPFLRLAPLVEKKGEALKLSRTQHPVMAKWNNRKSYRDFLGGRFESSNQFIEYLETLEMHCFHSQLATGSPIRLGYPYVSLEVLGCLLEGIAMRESPLPRFAYPSVGNFRAVQVYVTFQMDNAVGGEAKCGVYYYDPWDHSVSLVNQHRSKTESAVRFFLVGRVDVIESEYHDESARLLLLEIGYMKEVLQDCVAFCGMTLEVPDVYEDEFSAIAAFRELIGVEDTRLSVHVLELRGASFGMAEDDDGRSKASNPVEASAKNAKNEERTRCRNSGPSICFQPIGSDIGERFKTDCVYEISGKLVCHVGVRLSDLAAHNQVIYSQASFLLWLVVETGFDNEFATRIQLGSLAQRVMTFQLPDASCGWCPIGDNIDIDLSFLRFLKKKTKPNSTLFVHGLFGGKVAREQIQDLSSGWSEEYAKVLLHRHISASLPDYMMPRSFFLLSKMPLSSNGKIDVKILDKIMESDDPNCHHKKVCESVAFKDKSIPRLRGDQKQSELVTILVEEACRFLPNPIAIDESIFEQGLTSLGAVKFSFALQRRLGTKISTTFLFDCYTICRMAEALKSQKRISEEKDDMNPPRGDYAHIPHPVAPASTLPSSAVVSKNEPIAVVGMACRAPVSDSCDELWQILRDGVDAITEIPENRFDVSKYFCSRTENKSGKLYTKNGGFLRNVDLFDHQFFGLSYAEASEMDPQQRVLLEVAFEAFHVAGFPTLQSLRGTEAAVFVGMMNYDWLHAEDHSRSTVFSLPATSPAAASNRISYVFGLTGRSETLDTACSSSLVAVDHAVGSLRRGECSMALAAGVNLIIGPGGYLKACATGMLSADGRCKAFSADAAGIGRSDGCAAVVLKKLSDAIRNKDTILATIEGTAVNHVGRAGSLTTPSVVSQEKLLRAALRDAGLASTDICFLETHGTGTPLGDPIEFQALKNVYQESRAASNTLVLGALKTNIGHAEATAGILGLIKVILVLKHRCAPPNLHLSDLNAQIDVSDFPSLVFPKNAVALRPQLDDAPPRPLYAGVSSFGFTGTNAHIVLSSAPVTGHEKRSPSQVPRAVWLFTGQGSQYVEMGRELYKSEPAFRAALNLCADLLNQEEQIPLLELLFPEDFEEGKRDFRAPVFFPHVALFCHQYALTQLLEAHGVGRPFAVLGHSIGEYMAAVVCGVFSFEDALRLIVARGRSIITKCEAGIGAMFSISASEDLVREAIVSCGYKVKSELAENGDFNCSIAAINGPSQVVVSGIKESIDRVVQSLPHVKHKKLNVSHAFHSALMLPITTDFRARILATMGPTFGEHVDTPPSNVKGSGRVHFVSALRGREVDLAELRSAQYWVDHVTGTVQFMKGLKAVEKLADTRVDTYLEIGPSSALLNLSRRIVKRDNVDWLPSNAGQGKSDLRCIRHAASALGGPLLYYHDEVNNKFSLRRQVAGVSIEEEKTRVSYRNNICRMTRSIVRTDKQDDGCCGVVSTPETATSVDDNRNADTILIIGAGVQGLAAAGMLQKEKREFVIFERQARIGGVWATYANETSRTQTEAATYQLDFPHEDLVLPPYPSREEYMEYLHLFAANRCIIEHIVFYAEVTKITPVSGDLYLVRYYVGKNKAEFTRKFRSVMAFPGRLMTPRRLKFEGEMCFVQASGKIAYGISDDCNGHPLKNKHIVIVGHGAFALENVRTALERGAEHVTIVCRRRYPVHPRVLSWLVNARKEGLDERALKLVLSMMYNASVCTKHELPEVEKFDSGVSPSLPGLSDLYFVARHYGKLSVRVDEISRLAPGWVHTTNDKDPIRTDVLIKCVGFQRSDTIDRMFELHELHGFWVNKSPNLFVFREGQNSRGVKNMDSTTSVVLLKRAMQAFLYFLREPSSFSSIYPHLPQAGSYQDMGSLHIGHTFFALAREVSWLRTCFDHILWQKQKATLTKHQIDNFIAYCKIDWERTVDAFRGNRPALPYPFTVANIRDFLPSGFDLPRCAPPPAEKQLLRNVGASPYQSDEWATSGSNSLVSATDMNRSIVFSKHVQEAIDEIRKINRDRSVKSKLLHSQMLTCIVEQGIWRNPIVSTHAEGCMLKDVDGNQYIDCSMGFGVNLLGHNSELFRDVAQFMIDGNRYHIGTRKESLVTASQLLCELTHMDKCMFLNTGTEAVHIALRIARAYRGRELVLIFQGSYHGQSDSTLFTVDPYYHKVVPSSPGIPTHHAARDVYMLPYGTNDALDFLRRFGDKVAAVLVEPVQSRHPGVQPHAFLRMLRELCTEQDCVLIFDEMVTGFRLSRGGAQQFFEVDADVACFGKILAGGAPVGSIAGKGKIMDAAKRIYSGGTFCNNELTLSLCAATLEHLKDNAECIYPVLRSRSNHLANSINMAIESFGLLSFMRLHHCESMFRFKFDPSFETQFSGVIDAFFMDLRNNGLFIVEQRALFLSVSHTDDIVDSIIRIICEVLCKFSQNTMLDTSSLDDDGRCLPSSLNYPVEHAIVSDSCHVPCLPECLEPILTTSEMRQGKVTHCQAETIITEHQTDLIMVSASKDKVATEVYATLARFIHLSADEVFDPNDASIILSLDSLLISGMNAALSRQMLEAFGANIILSPSFMLECQTPLAIAEFLHLKIQEVKSATMRVQTNYPRHKDDASSTQVENDDHEIWRVLSTSAAEEEEEV</sequence>
<dbReference type="SUPFAM" id="SSF53901">
    <property type="entry name" value="Thiolase-like"/>
    <property type="match status" value="1"/>
</dbReference>
<dbReference type="InterPro" id="IPR036412">
    <property type="entry name" value="HAD-like_sf"/>
</dbReference>
<evidence type="ECO:0000256" key="3">
    <source>
        <dbReference type="ARBA" id="ARBA00022598"/>
    </source>
</evidence>
<dbReference type="Pfam" id="PF00550">
    <property type="entry name" value="PP-binding"/>
    <property type="match status" value="2"/>
</dbReference>